<evidence type="ECO:0000256" key="1">
    <source>
        <dbReference type="ARBA" id="ARBA00023015"/>
    </source>
</evidence>
<keyword evidence="2" id="KW-0238">DNA-binding</keyword>
<comment type="caution">
    <text evidence="5">The sequence shown here is derived from an EMBL/GenBank/DDBJ whole genome shotgun (WGS) entry which is preliminary data.</text>
</comment>
<evidence type="ECO:0000256" key="3">
    <source>
        <dbReference type="ARBA" id="ARBA00023163"/>
    </source>
</evidence>
<accession>A0ABP8KTF7</accession>
<dbReference type="Pfam" id="PF01638">
    <property type="entry name" value="HxlR"/>
    <property type="match status" value="1"/>
</dbReference>
<evidence type="ECO:0000313" key="5">
    <source>
        <dbReference type="EMBL" id="GAA4414342.1"/>
    </source>
</evidence>
<dbReference type="EMBL" id="BAABHB010000011">
    <property type="protein sequence ID" value="GAA4414342.1"/>
    <property type="molecule type" value="Genomic_DNA"/>
</dbReference>
<dbReference type="RefSeq" id="WP_345270123.1">
    <property type="nucleotide sequence ID" value="NZ_BAABHB010000011.1"/>
</dbReference>
<organism evidence="5 6">
    <name type="scientific">Nibrella viscosa</name>
    <dbReference type="NCBI Taxonomy" id="1084524"/>
    <lineage>
        <taxon>Bacteria</taxon>
        <taxon>Pseudomonadati</taxon>
        <taxon>Bacteroidota</taxon>
        <taxon>Cytophagia</taxon>
        <taxon>Cytophagales</taxon>
        <taxon>Spirosomataceae</taxon>
        <taxon>Nibrella</taxon>
    </lineage>
</organism>
<dbReference type="PROSITE" id="PS51118">
    <property type="entry name" value="HTH_HXLR"/>
    <property type="match status" value="1"/>
</dbReference>
<keyword evidence="6" id="KW-1185">Reference proteome</keyword>
<feature type="domain" description="HTH hxlR-type" evidence="4">
    <location>
        <begin position="12"/>
        <end position="109"/>
    </location>
</feature>
<dbReference type="SUPFAM" id="SSF46785">
    <property type="entry name" value="Winged helix' DNA-binding domain"/>
    <property type="match status" value="1"/>
</dbReference>
<keyword evidence="3" id="KW-0804">Transcription</keyword>
<dbReference type="PANTHER" id="PTHR33204">
    <property type="entry name" value="TRANSCRIPTIONAL REGULATOR, MARR FAMILY"/>
    <property type="match status" value="1"/>
</dbReference>
<reference evidence="6" key="1">
    <citation type="journal article" date="2019" name="Int. J. Syst. Evol. Microbiol.">
        <title>The Global Catalogue of Microorganisms (GCM) 10K type strain sequencing project: providing services to taxonomists for standard genome sequencing and annotation.</title>
        <authorList>
            <consortium name="The Broad Institute Genomics Platform"/>
            <consortium name="The Broad Institute Genome Sequencing Center for Infectious Disease"/>
            <person name="Wu L."/>
            <person name="Ma J."/>
        </authorList>
    </citation>
    <scope>NUCLEOTIDE SEQUENCE [LARGE SCALE GENOMIC DNA]</scope>
    <source>
        <strain evidence="6">JCM 17925</strain>
    </source>
</reference>
<dbReference type="Gene3D" id="1.10.10.10">
    <property type="entry name" value="Winged helix-like DNA-binding domain superfamily/Winged helix DNA-binding domain"/>
    <property type="match status" value="1"/>
</dbReference>
<gene>
    <name evidence="5" type="ORF">GCM10023187_43670</name>
</gene>
<dbReference type="PANTHER" id="PTHR33204:SF29">
    <property type="entry name" value="TRANSCRIPTIONAL REGULATOR"/>
    <property type="match status" value="1"/>
</dbReference>
<keyword evidence="1" id="KW-0805">Transcription regulation</keyword>
<dbReference type="Proteomes" id="UP001500936">
    <property type="component" value="Unassembled WGS sequence"/>
</dbReference>
<evidence type="ECO:0000259" key="4">
    <source>
        <dbReference type="PROSITE" id="PS51118"/>
    </source>
</evidence>
<name>A0ABP8KTF7_9BACT</name>
<dbReference type="InterPro" id="IPR036388">
    <property type="entry name" value="WH-like_DNA-bd_sf"/>
</dbReference>
<protein>
    <submittedName>
        <fullName evidence="5">Helix-turn-helix domain-containing protein</fullName>
    </submittedName>
</protein>
<evidence type="ECO:0000313" key="6">
    <source>
        <dbReference type="Proteomes" id="UP001500936"/>
    </source>
</evidence>
<proteinExistence type="predicted"/>
<sequence>MESNSIQVTARCPIRTTLEMLGGKWKLLILFQLSTGTLRFAELKRRIPDISEKMLAQELHNLINSDLIDKQDYHEVPPRVEYALTSKGKLVLPLIEEMRNFALNYERFG</sequence>
<dbReference type="InterPro" id="IPR002577">
    <property type="entry name" value="HTH_HxlR"/>
</dbReference>
<evidence type="ECO:0000256" key="2">
    <source>
        <dbReference type="ARBA" id="ARBA00023125"/>
    </source>
</evidence>
<dbReference type="InterPro" id="IPR036390">
    <property type="entry name" value="WH_DNA-bd_sf"/>
</dbReference>